<evidence type="ECO:0000313" key="3">
    <source>
        <dbReference type="Proteomes" id="UP000266389"/>
    </source>
</evidence>
<keyword evidence="1" id="KW-0812">Transmembrane</keyword>
<gene>
    <name evidence="2" type="ORF">D0433_10795</name>
</gene>
<keyword evidence="1" id="KW-0472">Membrane</keyword>
<comment type="caution">
    <text evidence="2">The sequence shown here is derived from an EMBL/GenBank/DDBJ whole genome shotgun (WGS) entry which is preliminary data.</text>
</comment>
<dbReference type="Gene3D" id="3.40.50.880">
    <property type="match status" value="1"/>
</dbReference>
<dbReference type="InterPro" id="IPR029062">
    <property type="entry name" value="Class_I_gatase-like"/>
</dbReference>
<evidence type="ECO:0000313" key="2">
    <source>
        <dbReference type="EMBL" id="RFM23414.1"/>
    </source>
</evidence>
<evidence type="ECO:0000256" key="1">
    <source>
        <dbReference type="SAM" id="Phobius"/>
    </source>
</evidence>
<dbReference type="Proteomes" id="UP000266389">
    <property type="component" value="Unassembled WGS sequence"/>
</dbReference>
<sequence length="611" mass="68709">MEFALRGWWQWGVWLAVALILVYLVRLELRRPNRRQLLLRLLAVGMATLSLAMLCLEPMHRQPIHASDAFLLTSGFGAKQVQRAADSIHPARVFALPRAVGADTLANLELLPNVAMLLRRYPHIRHVHIFGDGLRPDELESIASLQVSLHLAPLPDGPIAATYPHRIVLGEPFHVQGTWHTTRRDSLWLYLALHGERCDSLLLVGEGQLLFALNALPKQAGTWLYTLCALRAARDTAFVGTVPIHVVPPQPIRVLILESAPSFETRALKQWASVTGNALAIRSMVSREKFFTEFLNMAPFALERLTASILEKVDVVITDVETVLRLSAPEQAALRQAVEAGLGLLMALSDAPAKRLREHDFFLGFFTAVPESNEGRFVRPQGFSLRQSSGTALPIAPLRLRHRFGAEVLVQDEAGRALVLAAARGLGKVAVSIVQETFRWALEGRRELYADYWSHILKRLARPNLETDLWAHSMLPTVDLPCQLTLRTLSAAPFAIVKLPSGAYDTLFFRQHPIEPTQWESMFWSREPGWHQVWRMGTADSASAAFYVHASHEWAPLRRALMQQATQAFAHLHPRDSVRASVVQTYEPVSPWWFFMLFVVAAAYLWAERKF</sequence>
<proteinExistence type="predicted"/>
<feature type="transmembrane region" description="Helical" evidence="1">
    <location>
        <begin position="6"/>
        <end position="25"/>
    </location>
</feature>
<dbReference type="AlphaFoldDB" id="A0A395M0G8"/>
<reference evidence="2 3" key="1">
    <citation type="journal article" date="2011" name="ISME J.">
        <title>Community ecology of hot spring cyanobacterial mats: predominant populations and their functional potential.</title>
        <authorList>
            <person name="Klatt C.G."/>
            <person name="Wood J.M."/>
            <person name="Rusch D.B."/>
            <person name="Bateson M.M."/>
            <person name="Hamamura N."/>
            <person name="Heidelberg J.F."/>
            <person name="Grossman A.R."/>
            <person name="Bhaya D."/>
            <person name="Cohan F.M."/>
            <person name="Kuhl M."/>
            <person name="Bryant D.A."/>
            <person name="Ward D.M."/>
        </authorList>
    </citation>
    <scope>NUCLEOTIDE SEQUENCE [LARGE SCALE GENOMIC DNA]</scope>
    <source>
        <strain evidence="2">OS</strain>
    </source>
</reference>
<protein>
    <submittedName>
        <fullName evidence="2">Uncharacterized protein</fullName>
    </submittedName>
</protein>
<accession>A0A395M0G8</accession>
<feature type="transmembrane region" description="Helical" evidence="1">
    <location>
        <begin position="37"/>
        <end position="54"/>
    </location>
</feature>
<name>A0A395M0G8_9BACT</name>
<keyword evidence="1" id="KW-1133">Transmembrane helix</keyword>
<feature type="transmembrane region" description="Helical" evidence="1">
    <location>
        <begin position="589"/>
        <end position="607"/>
    </location>
</feature>
<organism evidence="2 3">
    <name type="scientific">Candidatus Thermochlorobacter aerophilus</name>
    <dbReference type="NCBI Taxonomy" id="1868324"/>
    <lineage>
        <taxon>Bacteria</taxon>
        <taxon>Pseudomonadati</taxon>
        <taxon>Chlorobiota</taxon>
        <taxon>Chlorobiia</taxon>
        <taxon>Chlorobiales</taxon>
        <taxon>Candidatus Thermochlorobacteriaceae</taxon>
        <taxon>Candidatus Thermochlorobacter</taxon>
    </lineage>
</organism>
<dbReference type="EMBL" id="PHFL01000065">
    <property type="protein sequence ID" value="RFM23414.1"/>
    <property type="molecule type" value="Genomic_DNA"/>
</dbReference>
<dbReference type="SUPFAM" id="SSF52317">
    <property type="entry name" value="Class I glutamine amidotransferase-like"/>
    <property type="match status" value="1"/>
</dbReference>